<keyword evidence="2" id="KW-1185">Reference proteome</keyword>
<name>A0ACB7RW95_HYAAI</name>
<organism evidence="1 2">
    <name type="scientific">Hyalomma asiaticum</name>
    <name type="common">Tick</name>
    <dbReference type="NCBI Taxonomy" id="266040"/>
    <lineage>
        <taxon>Eukaryota</taxon>
        <taxon>Metazoa</taxon>
        <taxon>Ecdysozoa</taxon>
        <taxon>Arthropoda</taxon>
        <taxon>Chelicerata</taxon>
        <taxon>Arachnida</taxon>
        <taxon>Acari</taxon>
        <taxon>Parasitiformes</taxon>
        <taxon>Ixodida</taxon>
        <taxon>Ixodoidea</taxon>
        <taxon>Ixodidae</taxon>
        <taxon>Hyalomminae</taxon>
        <taxon>Hyalomma</taxon>
    </lineage>
</organism>
<gene>
    <name evidence="1" type="ORF">HPB50_022662</name>
</gene>
<comment type="caution">
    <text evidence="1">The sequence shown here is derived from an EMBL/GenBank/DDBJ whole genome shotgun (WGS) entry which is preliminary data.</text>
</comment>
<sequence>MATHPEHPFLSSLSSASCPHHRTALVTVVASDFLTMGKKCFVPRCNSSYKSCSEKVSLFAAPKDSDRLKVWRHAIPRKDRELQTTDFVCSQLSKLV</sequence>
<protein>
    <submittedName>
        <fullName evidence="1">Uncharacterized protein</fullName>
    </submittedName>
</protein>
<dbReference type="Proteomes" id="UP000821845">
    <property type="component" value="Chromosome 7"/>
</dbReference>
<dbReference type="EMBL" id="CM023487">
    <property type="protein sequence ID" value="KAH6926893.1"/>
    <property type="molecule type" value="Genomic_DNA"/>
</dbReference>
<reference evidence="1" key="1">
    <citation type="submission" date="2020-05" db="EMBL/GenBank/DDBJ databases">
        <title>Large-scale comparative analyses of tick genomes elucidate their genetic diversity and vector capacities.</title>
        <authorList>
            <person name="Jia N."/>
            <person name="Wang J."/>
            <person name="Shi W."/>
            <person name="Du L."/>
            <person name="Sun Y."/>
            <person name="Zhan W."/>
            <person name="Jiang J."/>
            <person name="Wang Q."/>
            <person name="Zhang B."/>
            <person name="Ji P."/>
            <person name="Sakyi L.B."/>
            <person name="Cui X."/>
            <person name="Yuan T."/>
            <person name="Jiang B."/>
            <person name="Yang W."/>
            <person name="Lam T.T.-Y."/>
            <person name="Chang Q."/>
            <person name="Ding S."/>
            <person name="Wang X."/>
            <person name="Zhu J."/>
            <person name="Ruan X."/>
            <person name="Zhao L."/>
            <person name="Wei J."/>
            <person name="Que T."/>
            <person name="Du C."/>
            <person name="Cheng J."/>
            <person name="Dai P."/>
            <person name="Han X."/>
            <person name="Huang E."/>
            <person name="Gao Y."/>
            <person name="Liu J."/>
            <person name="Shao H."/>
            <person name="Ye R."/>
            <person name="Li L."/>
            <person name="Wei W."/>
            <person name="Wang X."/>
            <person name="Wang C."/>
            <person name="Yang T."/>
            <person name="Huo Q."/>
            <person name="Li W."/>
            <person name="Guo W."/>
            <person name="Chen H."/>
            <person name="Zhou L."/>
            <person name="Ni X."/>
            <person name="Tian J."/>
            <person name="Zhou Y."/>
            <person name="Sheng Y."/>
            <person name="Liu T."/>
            <person name="Pan Y."/>
            <person name="Xia L."/>
            <person name="Li J."/>
            <person name="Zhao F."/>
            <person name="Cao W."/>
        </authorList>
    </citation>
    <scope>NUCLEOTIDE SEQUENCE</scope>
    <source>
        <strain evidence="1">Hyas-2018</strain>
    </source>
</reference>
<accession>A0ACB7RW95</accession>
<evidence type="ECO:0000313" key="1">
    <source>
        <dbReference type="EMBL" id="KAH6926893.1"/>
    </source>
</evidence>
<evidence type="ECO:0000313" key="2">
    <source>
        <dbReference type="Proteomes" id="UP000821845"/>
    </source>
</evidence>
<proteinExistence type="predicted"/>